<dbReference type="Proteomes" id="UP001165960">
    <property type="component" value="Unassembled WGS sequence"/>
</dbReference>
<name>A0ACC2TH22_9FUNG</name>
<gene>
    <name evidence="1" type="ORF">DSO57_1011995</name>
</gene>
<protein>
    <submittedName>
        <fullName evidence="1">Uncharacterized protein</fullName>
    </submittedName>
</protein>
<evidence type="ECO:0000313" key="1">
    <source>
        <dbReference type="EMBL" id="KAJ9073882.1"/>
    </source>
</evidence>
<sequence length="297" mass="32418">MSTSTKSNKTLVPPLCSPSWLFNHLDDKGLVLLDVSLNMTNQNRDGKQEFLIERIGTARLFDLDEACDKNSPYPHMLPSPQQFSEYMELLSVSPSDHIVIYDAHGIFSSCRAFWTLKDLGHKKVSLLNGGLARWKAEGFPVTTAPECSDLAKSSYSASEFDKNMVASCSCAASVAASAEPRAAICDARSNEKFNGKAPEPQKGLSIGSSSDSITFDQVLKDGDASHSFKIFKSPEELKEFFIQAGLCHLQPIVTTCGTGVTACILEFSLQYGLYYPEDSITPVSSRGSFDFSVYDGS</sequence>
<accession>A0ACC2TH22</accession>
<comment type="caution">
    <text evidence="1">The sequence shown here is derived from an EMBL/GenBank/DDBJ whole genome shotgun (WGS) entry which is preliminary data.</text>
</comment>
<organism evidence="1 2">
    <name type="scientific">Entomophthora muscae</name>
    <dbReference type="NCBI Taxonomy" id="34485"/>
    <lineage>
        <taxon>Eukaryota</taxon>
        <taxon>Fungi</taxon>
        <taxon>Fungi incertae sedis</taxon>
        <taxon>Zoopagomycota</taxon>
        <taxon>Entomophthoromycotina</taxon>
        <taxon>Entomophthoromycetes</taxon>
        <taxon>Entomophthorales</taxon>
        <taxon>Entomophthoraceae</taxon>
        <taxon>Entomophthora</taxon>
    </lineage>
</organism>
<dbReference type="EMBL" id="QTSX02002882">
    <property type="protein sequence ID" value="KAJ9073882.1"/>
    <property type="molecule type" value="Genomic_DNA"/>
</dbReference>
<proteinExistence type="predicted"/>
<reference evidence="1" key="1">
    <citation type="submission" date="2022-04" db="EMBL/GenBank/DDBJ databases">
        <title>Genome of the entomopathogenic fungus Entomophthora muscae.</title>
        <authorList>
            <person name="Elya C."/>
            <person name="Lovett B.R."/>
            <person name="Lee E."/>
            <person name="Macias A.M."/>
            <person name="Hajek A.E."/>
            <person name="De Bivort B.L."/>
            <person name="Kasson M.T."/>
            <person name="De Fine Licht H.H."/>
            <person name="Stajich J.E."/>
        </authorList>
    </citation>
    <scope>NUCLEOTIDE SEQUENCE</scope>
    <source>
        <strain evidence="1">Berkeley</strain>
    </source>
</reference>
<evidence type="ECO:0000313" key="2">
    <source>
        <dbReference type="Proteomes" id="UP001165960"/>
    </source>
</evidence>
<keyword evidence="2" id="KW-1185">Reference proteome</keyword>